<dbReference type="SUPFAM" id="SSF53613">
    <property type="entry name" value="Ribokinase-like"/>
    <property type="match status" value="1"/>
</dbReference>
<dbReference type="Gene3D" id="3.40.1190.20">
    <property type="match status" value="1"/>
</dbReference>
<evidence type="ECO:0000313" key="9">
    <source>
        <dbReference type="Proteomes" id="UP000576969"/>
    </source>
</evidence>
<sequence>MADPARAHDPILTVTPNPALDVSTSTPRVIPEEKLRCGPTRLDPGGGGINVSRVVRNLGGRSTALYTAGGPTGHAYRELLEREGIMGRVVRVRGSTRESFTVDETSTGEQFRFVLQGPQLSEPEWRALLSAVVDDLPVGGYLVASGSLPPGIPVDFYGRLARIARDHGSRCIVDASDAALNAALDEGVFLVKPSRHELAELVGAPVGDDAQLEEAARALIAAGRTEIVALTLGGAGAVLVTADDTWRLPTPKVAVQSTVGAGDSFLGAFVLRLAEGRTPRAAFRTAVAAGSATAALPATALCGADEVADLESQLPPA</sequence>
<gene>
    <name evidence="8" type="ORF">BJ991_003428</name>
</gene>
<dbReference type="GO" id="GO:0005524">
    <property type="term" value="F:ATP binding"/>
    <property type="evidence" value="ECO:0007669"/>
    <property type="project" value="UniProtKB-KW"/>
</dbReference>
<evidence type="ECO:0000256" key="4">
    <source>
        <dbReference type="ARBA" id="ARBA00022777"/>
    </source>
</evidence>
<dbReference type="AlphaFoldDB" id="A0A7Y9KL02"/>
<dbReference type="EMBL" id="JACCBV010000001">
    <property type="protein sequence ID" value="NYE21400.1"/>
    <property type="molecule type" value="Genomic_DNA"/>
</dbReference>
<dbReference type="PIRSF" id="PIRSF000535">
    <property type="entry name" value="1PFK/6PFK/LacC"/>
    <property type="match status" value="1"/>
</dbReference>
<proteinExistence type="inferred from homology"/>
<protein>
    <submittedName>
        <fullName evidence="8">6-phosphofructokinase 2</fullName>
        <ecNumber evidence="8">2.7.1.11</ecNumber>
    </submittedName>
</protein>
<evidence type="ECO:0000313" key="8">
    <source>
        <dbReference type="EMBL" id="NYE21400.1"/>
    </source>
</evidence>
<dbReference type="CDD" id="cd01164">
    <property type="entry name" value="FruK_PfkB_like"/>
    <property type="match status" value="1"/>
</dbReference>
<evidence type="ECO:0000259" key="7">
    <source>
        <dbReference type="Pfam" id="PF00294"/>
    </source>
</evidence>
<dbReference type="RefSeq" id="WP_179491976.1">
    <property type="nucleotide sequence ID" value="NZ_JACCBV010000001.1"/>
</dbReference>
<dbReference type="GO" id="GO:0005829">
    <property type="term" value="C:cytosol"/>
    <property type="evidence" value="ECO:0007669"/>
    <property type="project" value="TreeGrafter"/>
</dbReference>
<dbReference type="PROSITE" id="PS00583">
    <property type="entry name" value="PFKB_KINASES_1"/>
    <property type="match status" value="1"/>
</dbReference>
<evidence type="ECO:0000256" key="1">
    <source>
        <dbReference type="ARBA" id="ARBA00010688"/>
    </source>
</evidence>
<evidence type="ECO:0000256" key="5">
    <source>
        <dbReference type="ARBA" id="ARBA00022840"/>
    </source>
</evidence>
<feature type="domain" description="Carbohydrate kinase PfkB" evidence="7">
    <location>
        <begin position="31"/>
        <end position="298"/>
    </location>
</feature>
<dbReference type="PANTHER" id="PTHR46566:SF2">
    <property type="entry name" value="ATP-DEPENDENT 6-PHOSPHOFRUCTOKINASE ISOZYME 2"/>
    <property type="match status" value="1"/>
</dbReference>
<dbReference type="GO" id="GO:0003872">
    <property type="term" value="F:6-phosphofructokinase activity"/>
    <property type="evidence" value="ECO:0007669"/>
    <property type="project" value="UniProtKB-EC"/>
</dbReference>
<evidence type="ECO:0000256" key="6">
    <source>
        <dbReference type="PIRNR" id="PIRNR000535"/>
    </source>
</evidence>
<keyword evidence="4 8" id="KW-0418">Kinase</keyword>
<dbReference type="InterPro" id="IPR017583">
    <property type="entry name" value="Tagatose/fructose_Pkinase"/>
</dbReference>
<evidence type="ECO:0000256" key="3">
    <source>
        <dbReference type="ARBA" id="ARBA00022741"/>
    </source>
</evidence>
<dbReference type="NCBIfam" id="TIGR03168">
    <property type="entry name" value="1-PFK"/>
    <property type="match status" value="1"/>
</dbReference>
<keyword evidence="3" id="KW-0547">Nucleotide-binding</keyword>
<keyword evidence="2 6" id="KW-0808">Transferase</keyword>
<accession>A0A7Y9KL02</accession>
<dbReference type="Pfam" id="PF00294">
    <property type="entry name" value="PfkB"/>
    <property type="match status" value="1"/>
</dbReference>
<dbReference type="PROSITE" id="PS00584">
    <property type="entry name" value="PFKB_KINASES_2"/>
    <property type="match status" value="1"/>
</dbReference>
<keyword evidence="9" id="KW-1185">Reference proteome</keyword>
<comment type="similarity">
    <text evidence="1">Belongs to the carbohydrate kinase PfkB family.</text>
</comment>
<dbReference type="InterPro" id="IPR029056">
    <property type="entry name" value="Ribokinase-like"/>
</dbReference>
<dbReference type="EC" id="2.7.1.11" evidence="8"/>
<dbReference type="FunFam" id="3.40.1190.20:FF:000001">
    <property type="entry name" value="Phosphofructokinase"/>
    <property type="match status" value="1"/>
</dbReference>
<dbReference type="InterPro" id="IPR011611">
    <property type="entry name" value="PfkB_dom"/>
</dbReference>
<evidence type="ECO:0000256" key="2">
    <source>
        <dbReference type="ARBA" id="ARBA00022679"/>
    </source>
</evidence>
<dbReference type="Proteomes" id="UP000576969">
    <property type="component" value="Unassembled WGS sequence"/>
</dbReference>
<dbReference type="InterPro" id="IPR002173">
    <property type="entry name" value="Carboh/pur_kinase_PfkB_CS"/>
</dbReference>
<organism evidence="8 9">
    <name type="scientific">Microbacterium immunditiarum</name>
    <dbReference type="NCBI Taxonomy" id="337480"/>
    <lineage>
        <taxon>Bacteria</taxon>
        <taxon>Bacillati</taxon>
        <taxon>Actinomycetota</taxon>
        <taxon>Actinomycetes</taxon>
        <taxon>Micrococcales</taxon>
        <taxon>Microbacteriaceae</taxon>
        <taxon>Microbacterium</taxon>
    </lineage>
</organism>
<name>A0A7Y9KL02_9MICO</name>
<reference evidence="8 9" key="1">
    <citation type="submission" date="2020-07" db="EMBL/GenBank/DDBJ databases">
        <title>Sequencing the genomes of 1000 actinobacteria strains.</title>
        <authorList>
            <person name="Klenk H.-P."/>
        </authorList>
    </citation>
    <scope>NUCLEOTIDE SEQUENCE [LARGE SCALE GENOMIC DNA]</scope>
    <source>
        <strain evidence="8 9">DSM 24662</strain>
    </source>
</reference>
<keyword evidence="5" id="KW-0067">ATP-binding</keyword>
<comment type="caution">
    <text evidence="8">The sequence shown here is derived from an EMBL/GenBank/DDBJ whole genome shotgun (WGS) entry which is preliminary data.</text>
</comment>
<dbReference type="PANTHER" id="PTHR46566">
    <property type="entry name" value="1-PHOSPHOFRUCTOKINASE-RELATED"/>
    <property type="match status" value="1"/>
</dbReference>